<feature type="transmembrane region" description="Helical" evidence="7">
    <location>
        <begin position="209"/>
        <end position="228"/>
    </location>
</feature>
<organism evidence="9 10">
    <name type="scientific">Candidatus Palibaumannia cicadellinicola</name>
    <dbReference type="NCBI Taxonomy" id="186490"/>
    <lineage>
        <taxon>Bacteria</taxon>
        <taxon>Pseudomonadati</taxon>
        <taxon>Pseudomonadota</taxon>
        <taxon>Gammaproteobacteria</taxon>
        <taxon>Candidatus Palibaumannia</taxon>
    </lineage>
</organism>
<feature type="transmembrane region" description="Helical" evidence="7">
    <location>
        <begin position="159"/>
        <end position="181"/>
    </location>
</feature>
<comment type="subcellular location">
    <subcellularLocation>
        <location evidence="1">Cell membrane</location>
        <topology evidence="1">Multi-pass membrane protein</topology>
    </subcellularLocation>
</comment>
<feature type="transmembrane region" description="Helical" evidence="7">
    <location>
        <begin position="248"/>
        <end position="268"/>
    </location>
</feature>
<dbReference type="AlphaFoldDB" id="A0A0K2BL90"/>
<evidence type="ECO:0000256" key="1">
    <source>
        <dbReference type="ARBA" id="ARBA00004651"/>
    </source>
</evidence>
<feature type="transmembrane region" description="Helical" evidence="7">
    <location>
        <begin position="364"/>
        <end position="383"/>
    </location>
</feature>
<dbReference type="GO" id="GO:0005886">
    <property type="term" value="C:plasma membrane"/>
    <property type="evidence" value="ECO:0007669"/>
    <property type="project" value="UniProtKB-SubCell"/>
</dbReference>
<feature type="transmembrane region" description="Helical" evidence="7">
    <location>
        <begin position="75"/>
        <end position="93"/>
    </location>
</feature>
<dbReference type="OrthoDB" id="9764259at2"/>
<dbReference type="GO" id="GO:0022857">
    <property type="term" value="F:transmembrane transporter activity"/>
    <property type="evidence" value="ECO:0007669"/>
    <property type="project" value="InterPro"/>
</dbReference>
<gene>
    <name evidence="9" type="primary">yajR</name>
    <name evidence="9" type="ORF">AB162_221</name>
</gene>
<keyword evidence="2" id="KW-0813">Transport</keyword>
<dbReference type="PANTHER" id="PTHR23517:SF2">
    <property type="entry name" value="MULTIDRUG RESISTANCE PROTEIN MDTH"/>
    <property type="match status" value="1"/>
</dbReference>
<feature type="transmembrane region" description="Helical" evidence="7">
    <location>
        <begin position="12"/>
        <end position="30"/>
    </location>
</feature>
<keyword evidence="3" id="KW-1003">Cell membrane</keyword>
<dbReference type="Proteomes" id="UP000056466">
    <property type="component" value="Chromosome"/>
</dbReference>
<dbReference type="RefSeq" id="WP_053096725.1">
    <property type="nucleotide sequence ID" value="NZ_CP011787.1"/>
</dbReference>
<evidence type="ECO:0000256" key="5">
    <source>
        <dbReference type="ARBA" id="ARBA00022989"/>
    </source>
</evidence>
<dbReference type="SUPFAM" id="SSF103473">
    <property type="entry name" value="MFS general substrate transporter"/>
    <property type="match status" value="1"/>
</dbReference>
<feature type="transmembrane region" description="Helical" evidence="7">
    <location>
        <begin position="299"/>
        <end position="322"/>
    </location>
</feature>
<name>A0A0K2BL90_9GAMM</name>
<keyword evidence="10" id="KW-1185">Reference proteome</keyword>
<dbReference type="PATRIC" id="fig|186490.8.peg.209"/>
<sequence length="457" mass="49647">MNITELRAICGLGTIFTLRMLGIFMVLPVLTTYGIRLQGANVSLIGVAIGIYGFVQLFCQIPFGLLTDRLGCKPLIISGLLIFTIGSIIAALTNSIWGIIIGRALQGAGTITAAVMAMLSDLTREQHRTTAMAVIGVSVSIAFAIAIVLGPIITNIIGLSGLFFLIAVLTIVSILITLFIVPTSHHHKINRNVSIVSESIKNVITNKQLIKLNFGIFCLHTILMLSFITLPHMMTSASLLPVDQWKVYLVAILFSLATVVPCTIYAEMKQCIKTVFLCGITILLCSEIILLSAGTNKCIVFIGIQLFFVAFNIMEAIIPYFISKEAPAGLKGTAMGIYSTSQFSGVAFGGIIGGWLFQLRGAELIFLVGVSITLIWLLISTTINEPPYVISLRIDMPSKMSTSKKQQLVQILIAELYVIDVLLIPEENSAYIKVNKKQANSILLNKLEKLVASYDIT</sequence>
<dbReference type="InterPro" id="IPR054152">
    <property type="entry name" value="YajR_YAM"/>
</dbReference>
<reference evidence="9 10" key="1">
    <citation type="submission" date="2015-06" db="EMBL/GenBank/DDBJ databases">
        <title>Lineage-specific patterns of genome deterioration in obligate symbionts.</title>
        <authorList>
            <person name="Bennett G.M."/>
            <person name="McCutcheon J.P."/>
            <person name="McDonald B.R."/>
            <person name="Moran N.A."/>
        </authorList>
    </citation>
    <scope>NUCLEOTIDE SEQUENCE [LARGE SCALE GENOMIC DNA]</scope>
    <source>
        <strain evidence="9 10">B-GSS</strain>
    </source>
</reference>
<dbReference type="Gene3D" id="3.30.70.100">
    <property type="match status" value="1"/>
</dbReference>
<dbReference type="Gene3D" id="1.20.1250.20">
    <property type="entry name" value="MFS general substrate transporter like domains"/>
    <property type="match status" value="1"/>
</dbReference>
<keyword evidence="6 7" id="KW-0472">Membrane</keyword>
<evidence type="ECO:0000256" key="2">
    <source>
        <dbReference type="ARBA" id="ARBA00022448"/>
    </source>
</evidence>
<dbReference type="EMBL" id="CP011787">
    <property type="protein sequence ID" value="AKZ65823.1"/>
    <property type="molecule type" value="Genomic_DNA"/>
</dbReference>
<feature type="transmembrane region" description="Helical" evidence="7">
    <location>
        <begin position="334"/>
        <end position="358"/>
    </location>
</feature>
<evidence type="ECO:0000256" key="6">
    <source>
        <dbReference type="ARBA" id="ARBA00023136"/>
    </source>
</evidence>
<dbReference type="PROSITE" id="PS50850">
    <property type="entry name" value="MFS"/>
    <property type="match status" value="1"/>
</dbReference>
<dbReference type="PANTHER" id="PTHR23517">
    <property type="entry name" value="RESISTANCE PROTEIN MDTM, PUTATIVE-RELATED-RELATED"/>
    <property type="match status" value="1"/>
</dbReference>
<feature type="transmembrane region" description="Helical" evidence="7">
    <location>
        <begin position="131"/>
        <end position="153"/>
    </location>
</feature>
<dbReference type="InterPro" id="IPR020846">
    <property type="entry name" value="MFS_dom"/>
</dbReference>
<protein>
    <submittedName>
        <fullName evidence="9">Putative transport protein</fullName>
    </submittedName>
</protein>
<feature type="transmembrane region" description="Helical" evidence="7">
    <location>
        <begin position="42"/>
        <end position="63"/>
    </location>
</feature>
<dbReference type="Pfam" id="PF07690">
    <property type="entry name" value="MFS_1"/>
    <property type="match status" value="1"/>
</dbReference>
<evidence type="ECO:0000313" key="9">
    <source>
        <dbReference type="EMBL" id="AKZ65823.1"/>
    </source>
</evidence>
<evidence type="ECO:0000259" key="8">
    <source>
        <dbReference type="PROSITE" id="PS50850"/>
    </source>
</evidence>
<dbReference type="InterPro" id="IPR011701">
    <property type="entry name" value="MFS"/>
</dbReference>
<dbReference type="CDD" id="cd17472">
    <property type="entry name" value="MFS_YajR_like"/>
    <property type="match status" value="1"/>
</dbReference>
<proteinExistence type="predicted"/>
<evidence type="ECO:0000256" key="7">
    <source>
        <dbReference type="SAM" id="Phobius"/>
    </source>
</evidence>
<evidence type="ECO:0000313" key="10">
    <source>
        <dbReference type="Proteomes" id="UP000056466"/>
    </source>
</evidence>
<dbReference type="KEGG" id="bcig:AB162_221"/>
<keyword evidence="5 7" id="KW-1133">Transmembrane helix</keyword>
<feature type="domain" description="Major facilitator superfamily (MFS) profile" evidence="8">
    <location>
        <begin position="1"/>
        <end position="388"/>
    </location>
</feature>
<accession>A0A0K2BL90</accession>
<dbReference type="InterPro" id="IPR036259">
    <property type="entry name" value="MFS_trans_sf"/>
</dbReference>
<evidence type="ECO:0000256" key="3">
    <source>
        <dbReference type="ARBA" id="ARBA00022475"/>
    </source>
</evidence>
<keyword evidence="4 7" id="KW-0812">Transmembrane</keyword>
<dbReference type="Pfam" id="PF21987">
    <property type="entry name" value="YajR_YAM"/>
    <property type="match status" value="1"/>
</dbReference>
<dbReference type="InterPro" id="IPR050171">
    <property type="entry name" value="MFS_Transporters"/>
</dbReference>
<evidence type="ECO:0000256" key="4">
    <source>
        <dbReference type="ARBA" id="ARBA00022692"/>
    </source>
</evidence>